<gene>
    <name evidence="1" type="ORF">D7D52_35985</name>
</gene>
<dbReference type="KEGG" id="nyu:D7D52_35985"/>
<protein>
    <recommendedName>
        <fullName evidence="3">PIN domain-containing protein</fullName>
    </recommendedName>
</protein>
<dbReference type="RefSeq" id="WP_120743423.1">
    <property type="nucleotide sequence ID" value="NZ_CP032568.1"/>
</dbReference>
<evidence type="ECO:0000313" key="1">
    <source>
        <dbReference type="EMBL" id="AYF78340.1"/>
    </source>
</evidence>
<dbReference type="EMBL" id="CP032568">
    <property type="protein sequence ID" value="AYF78340.1"/>
    <property type="molecule type" value="Genomic_DNA"/>
</dbReference>
<proteinExistence type="predicted"/>
<reference evidence="1 2" key="1">
    <citation type="submission" date="2018-09" db="EMBL/GenBank/DDBJ databases">
        <title>Nocardia yunnanensis sp. nov., an actinomycete isolated from a soil sample.</title>
        <authorList>
            <person name="Zhang J."/>
        </authorList>
    </citation>
    <scope>NUCLEOTIDE SEQUENCE [LARGE SCALE GENOMIC DNA]</scope>
    <source>
        <strain evidence="1 2">CFHS0054</strain>
    </source>
</reference>
<accession>A0A386ZM37</accession>
<name>A0A386ZM37_9NOCA</name>
<organism evidence="1 2">
    <name type="scientific">Nocardia yunnanensis</name>
    <dbReference type="NCBI Taxonomy" id="2382165"/>
    <lineage>
        <taxon>Bacteria</taxon>
        <taxon>Bacillati</taxon>
        <taxon>Actinomycetota</taxon>
        <taxon>Actinomycetes</taxon>
        <taxon>Mycobacteriales</taxon>
        <taxon>Nocardiaceae</taxon>
        <taxon>Nocardia</taxon>
    </lineage>
</organism>
<dbReference type="Proteomes" id="UP000267164">
    <property type="component" value="Chromosome"/>
</dbReference>
<dbReference type="OrthoDB" id="4555668at2"/>
<sequence length="125" mass="13230">MRPNAPGTILDASALLALPRSIYARTLVDISIREGRPLVIPAASLYAAALAGADPDEFDTLDYTVTALSQTAIPGMLAIARTATGPIDWDLCQVAWEATTTGYPVLTDNPGPYAYLSVPIDLELI</sequence>
<keyword evidence="2" id="KW-1185">Reference proteome</keyword>
<evidence type="ECO:0000313" key="2">
    <source>
        <dbReference type="Proteomes" id="UP000267164"/>
    </source>
</evidence>
<dbReference type="AlphaFoldDB" id="A0A386ZM37"/>
<evidence type="ECO:0008006" key="3">
    <source>
        <dbReference type="Google" id="ProtNLM"/>
    </source>
</evidence>